<evidence type="ECO:0000259" key="2">
    <source>
        <dbReference type="Pfam" id="PF11127"/>
    </source>
</evidence>
<keyword evidence="4" id="KW-1185">Reference proteome</keyword>
<feature type="domain" description="Inner membrane protein YgaP-like transmembrane" evidence="2">
    <location>
        <begin position="1"/>
        <end position="67"/>
    </location>
</feature>
<accession>A0A0Q0XMY3</accession>
<dbReference type="AlphaFoldDB" id="A0A0Q0XMY3"/>
<feature type="transmembrane region" description="Helical" evidence="1">
    <location>
        <begin position="35"/>
        <end position="59"/>
    </location>
</feature>
<dbReference type="InterPro" id="IPR021309">
    <property type="entry name" value="YgaP-like_TM"/>
</dbReference>
<gene>
    <name evidence="3" type="ORF">AAY42_11175</name>
</gene>
<sequence>MKKNMGNIDRIIRFVVAVIVAVLFYQNVISGTLGYVLLALAGVFLVTSFVSFCPLYTLVGLNTCKVKK</sequence>
<organism evidence="3 4">
    <name type="scientific">Flagellimonas eckloniae</name>
    <dbReference type="NCBI Taxonomy" id="346185"/>
    <lineage>
        <taxon>Bacteria</taxon>
        <taxon>Pseudomonadati</taxon>
        <taxon>Bacteroidota</taxon>
        <taxon>Flavobacteriia</taxon>
        <taxon>Flavobacteriales</taxon>
        <taxon>Flavobacteriaceae</taxon>
        <taxon>Flagellimonas</taxon>
    </lineage>
</organism>
<dbReference type="OrthoDB" id="9804804at2"/>
<dbReference type="Pfam" id="PF11127">
    <property type="entry name" value="YgaP-like_TM"/>
    <property type="match status" value="1"/>
</dbReference>
<name>A0A0Q0XMY3_9FLAO</name>
<dbReference type="RefSeq" id="WP_055395202.1">
    <property type="nucleotide sequence ID" value="NZ_LCTZ01000002.1"/>
</dbReference>
<feature type="transmembrane region" description="Helical" evidence="1">
    <location>
        <begin position="12"/>
        <end position="29"/>
    </location>
</feature>
<reference evidence="3 4" key="1">
    <citation type="submission" date="2015-04" db="EMBL/GenBank/DDBJ databases">
        <title>Complete genome of flavobacterium.</title>
        <authorList>
            <person name="Kwon Y.M."/>
            <person name="Kim S.-J."/>
        </authorList>
    </citation>
    <scope>NUCLEOTIDE SEQUENCE [LARGE SCALE GENOMIC DNA]</scope>
    <source>
        <strain evidence="3 4">DK169</strain>
    </source>
</reference>
<comment type="caution">
    <text evidence="3">The sequence shown here is derived from an EMBL/GenBank/DDBJ whole genome shotgun (WGS) entry which is preliminary data.</text>
</comment>
<keyword evidence="1" id="KW-0472">Membrane</keyword>
<proteinExistence type="predicted"/>
<evidence type="ECO:0000313" key="3">
    <source>
        <dbReference type="EMBL" id="KQC30373.1"/>
    </source>
</evidence>
<protein>
    <submittedName>
        <fullName evidence="3">Membrane protein</fullName>
    </submittedName>
</protein>
<dbReference type="STRING" id="346185.AAY42_11175"/>
<evidence type="ECO:0000256" key="1">
    <source>
        <dbReference type="SAM" id="Phobius"/>
    </source>
</evidence>
<dbReference type="EMBL" id="LCTZ01000002">
    <property type="protein sequence ID" value="KQC30373.1"/>
    <property type="molecule type" value="Genomic_DNA"/>
</dbReference>
<evidence type="ECO:0000313" key="4">
    <source>
        <dbReference type="Proteomes" id="UP000050827"/>
    </source>
</evidence>
<keyword evidence="1" id="KW-0812">Transmembrane</keyword>
<dbReference type="Proteomes" id="UP000050827">
    <property type="component" value="Unassembled WGS sequence"/>
</dbReference>
<keyword evidence="1" id="KW-1133">Transmembrane helix</keyword>